<evidence type="ECO:0000313" key="3">
    <source>
        <dbReference type="Proteomes" id="UP000198379"/>
    </source>
</evidence>
<reference evidence="2 3" key="1">
    <citation type="submission" date="2017-06" db="EMBL/GenBank/DDBJ databases">
        <authorList>
            <person name="Kim H.J."/>
            <person name="Triplett B.A."/>
        </authorList>
    </citation>
    <scope>NUCLEOTIDE SEQUENCE [LARGE SCALE GENOMIC DNA]</scope>
    <source>
        <strain evidence="2 3">DSM 25597</strain>
    </source>
</reference>
<dbReference type="AlphaFoldDB" id="A0A239AH01"/>
<evidence type="ECO:0000256" key="1">
    <source>
        <dbReference type="SAM" id="Phobius"/>
    </source>
</evidence>
<dbReference type="RefSeq" id="WP_089372187.1">
    <property type="nucleotide sequence ID" value="NZ_BMEP01000008.1"/>
</dbReference>
<dbReference type="Proteomes" id="UP000198379">
    <property type="component" value="Unassembled WGS sequence"/>
</dbReference>
<dbReference type="EMBL" id="FZNY01000004">
    <property type="protein sequence ID" value="SNR94278.1"/>
    <property type="molecule type" value="Genomic_DNA"/>
</dbReference>
<organism evidence="2 3">
    <name type="scientific">Dokdonia pacifica</name>
    <dbReference type="NCBI Taxonomy" id="1627892"/>
    <lineage>
        <taxon>Bacteria</taxon>
        <taxon>Pseudomonadati</taxon>
        <taxon>Bacteroidota</taxon>
        <taxon>Flavobacteriia</taxon>
        <taxon>Flavobacteriales</taxon>
        <taxon>Flavobacteriaceae</taxon>
        <taxon>Dokdonia</taxon>
    </lineage>
</organism>
<evidence type="ECO:0000313" key="2">
    <source>
        <dbReference type="EMBL" id="SNR94278.1"/>
    </source>
</evidence>
<keyword evidence="1" id="KW-0472">Membrane</keyword>
<accession>A0A239AH01</accession>
<gene>
    <name evidence="2" type="ORF">SAMN06265376_104393</name>
</gene>
<keyword evidence="1" id="KW-1133">Transmembrane helix</keyword>
<protein>
    <submittedName>
        <fullName evidence="2">Uncharacterized protein</fullName>
    </submittedName>
</protein>
<feature type="transmembrane region" description="Helical" evidence="1">
    <location>
        <begin position="46"/>
        <end position="63"/>
    </location>
</feature>
<proteinExistence type="predicted"/>
<name>A0A239AH01_9FLAO</name>
<sequence>MTVFLLAVGYTSLAQEVVTGGPTPPPPPDGGRIPALPGLVVPIDENILILLVLGVITGIIYFIKKRTVKTC</sequence>
<keyword evidence="1" id="KW-0812">Transmembrane</keyword>
<keyword evidence="3" id="KW-1185">Reference proteome</keyword>